<gene>
    <name evidence="5" type="ORF">GWK47_029275</name>
</gene>
<evidence type="ECO:0000256" key="2">
    <source>
        <dbReference type="ARBA" id="ARBA00010511"/>
    </source>
</evidence>
<evidence type="ECO:0000313" key="5">
    <source>
        <dbReference type="EMBL" id="KAG0729953.1"/>
    </source>
</evidence>
<organism evidence="5 6">
    <name type="scientific">Chionoecetes opilio</name>
    <name type="common">Atlantic snow crab</name>
    <name type="synonym">Cancer opilio</name>
    <dbReference type="NCBI Taxonomy" id="41210"/>
    <lineage>
        <taxon>Eukaryota</taxon>
        <taxon>Metazoa</taxon>
        <taxon>Ecdysozoa</taxon>
        <taxon>Arthropoda</taxon>
        <taxon>Crustacea</taxon>
        <taxon>Multicrustacea</taxon>
        <taxon>Malacostraca</taxon>
        <taxon>Eumalacostraca</taxon>
        <taxon>Eucarida</taxon>
        <taxon>Decapoda</taxon>
        <taxon>Pleocyemata</taxon>
        <taxon>Brachyura</taxon>
        <taxon>Eubrachyura</taxon>
        <taxon>Majoidea</taxon>
        <taxon>Majidae</taxon>
        <taxon>Chionoecetes</taxon>
    </lineage>
</organism>
<dbReference type="PANTHER" id="PTHR34105">
    <property type="entry name" value="PROLINE-, GLUTAMIC ACID- AND LEUCINE-RICH PROTEIN 1"/>
    <property type="match status" value="1"/>
</dbReference>
<evidence type="ECO:0000256" key="3">
    <source>
        <dbReference type="ARBA" id="ARBA00023242"/>
    </source>
</evidence>
<dbReference type="OrthoDB" id="20900at2759"/>
<dbReference type="Proteomes" id="UP000770661">
    <property type="component" value="Unassembled WGS sequence"/>
</dbReference>
<dbReference type="EMBL" id="JACEEZ010000632">
    <property type="protein sequence ID" value="KAG0729953.1"/>
    <property type="molecule type" value="Genomic_DNA"/>
</dbReference>
<dbReference type="GO" id="GO:0006364">
    <property type="term" value="P:rRNA processing"/>
    <property type="evidence" value="ECO:0007669"/>
    <property type="project" value="TreeGrafter"/>
</dbReference>
<keyword evidence="6" id="KW-1185">Reference proteome</keyword>
<feature type="domain" description="Pre-rRNA-processing protein RIX1 N-terminal" evidence="4">
    <location>
        <begin position="13"/>
        <end position="178"/>
    </location>
</feature>
<protein>
    <recommendedName>
        <fullName evidence="4">Pre-rRNA-processing protein RIX1 N-terminal domain-containing protein</fullName>
    </recommendedName>
</protein>
<name>A0A8J4YKI2_CHIOP</name>
<dbReference type="AlphaFoldDB" id="A0A8J4YKI2"/>
<proteinExistence type="inferred from homology"/>
<comment type="subcellular location">
    <subcellularLocation>
        <location evidence="1">Nucleus</location>
    </subcellularLocation>
</comment>
<evidence type="ECO:0000313" key="6">
    <source>
        <dbReference type="Proteomes" id="UP000770661"/>
    </source>
</evidence>
<accession>A0A8J4YKI2</accession>
<dbReference type="GO" id="GO:0005634">
    <property type="term" value="C:nucleus"/>
    <property type="evidence" value="ECO:0007669"/>
    <property type="project" value="UniProtKB-SubCell"/>
</dbReference>
<evidence type="ECO:0000256" key="1">
    <source>
        <dbReference type="ARBA" id="ARBA00004123"/>
    </source>
</evidence>
<sequence length="387" mass="42907">MEVYHNIWWNSDKTQLDKHSQLISQSVINLGLFQHEDERLLKNHVGEVNSLLNNPKTRERGLRLLGDLVPQCARQVLTEQCERWFKFCCDAVGAGRKTRNLSPACQVLTALLKDLPSLPELQRCVASKLSAALALDLSAADPVRCPATLECLYECLRAAPAQCLQHKKILEERMLHHLDDPIGVPGLGGVTQRAGGVFAAVPLPGVGGGKVGQSRAEARGRQLSQLLALAHSLMDTLLDGVVEKESHPHPREHPALHLRPLQTLTQDPVSTRLALTARLHNTLTFVAQMISDPANPAITITPDHLLSVPFRLLQVEAAVLGSYKSQEHQLLAFLLPSLHHQAMLLLRHAITRRADRSREKERRHPIQAATELLGWCFFTDIKSASLE</sequence>
<dbReference type="SUPFAM" id="SSF48371">
    <property type="entry name" value="ARM repeat"/>
    <property type="match status" value="1"/>
</dbReference>
<dbReference type="InterPro" id="IPR016024">
    <property type="entry name" value="ARM-type_fold"/>
</dbReference>
<comment type="similarity">
    <text evidence="2">Belongs to the RIX1/PELP1 family.</text>
</comment>
<comment type="caution">
    <text evidence="5">The sequence shown here is derived from an EMBL/GenBank/DDBJ whole genome shotgun (WGS) entry which is preliminary data.</text>
</comment>
<dbReference type="Pfam" id="PF08167">
    <property type="entry name" value="RIX1"/>
    <property type="match status" value="1"/>
</dbReference>
<reference evidence="5" key="1">
    <citation type="submission" date="2020-07" db="EMBL/GenBank/DDBJ databases">
        <title>The High-quality genome of the commercially important snow crab, Chionoecetes opilio.</title>
        <authorList>
            <person name="Jeong J.-H."/>
            <person name="Ryu S."/>
        </authorList>
    </citation>
    <scope>NUCLEOTIDE SEQUENCE</scope>
    <source>
        <strain evidence="5">MADBK_172401_WGS</strain>
        <tissue evidence="5">Digestive gland</tissue>
    </source>
</reference>
<dbReference type="PANTHER" id="PTHR34105:SF1">
    <property type="entry name" value="PROLINE-, GLUTAMIC ACID- AND LEUCINE-RICH PROTEIN 1"/>
    <property type="match status" value="1"/>
</dbReference>
<keyword evidence="3" id="KW-0539">Nucleus</keyword>
<dbReference type="InterPro" id="IPR012583">
    <property type="entry name" value="RIX1_N"/>
</dbReference>
<evidence type="ECO:0000259" key="4">
    <source>
        <dbReference type="Pfam" id="PF08167"/>
    </source>
</evidence>